<evidence type="ECO:0000313" key="3">
    <source>
        <dbReference type="EMBL" id="RVT99103.1"/>
    </source>
</evidence>
<proteinExistence type="predicted"/>
<dbReference type="RefSeq" id="WP_127785786.1">
    <property type="nucleotide sequence ID" value="NZ_SACL01000001.1"/>
</dbReference>
<dbReference type="OrthoDB" id="7386510at2"/>
<feature type="transmembrane region" description="Helical" evidence="1">
    <location>
        <begin position="871"/>
        <end position="892"/>
    </location>
</feature>
<dbReference type="Proteomes" id="UP000282957">
    <property type="component" value="Unassembled WGS sequence"/>
</dbReference>
<feature type="domain" description="Bacteriophage tail tape measure N-terminal" evidence="2">
    <location>
        <begin position="152"/>
        <end position="260"/>
    </location>
</feature>
<comment type="caution">
    <text evidence="3">The sequence shown here is derived from an EMBL/GenBank/DDBJ whole genome shotgun (WGS) entry which is preliminary data.</text>
</comment>
<keyword evidence="1" id="KW-0812">Transmembrane</keyword>
<evidence type="ECO:0000256" key="1">
    <source>
        <dbReference type="SAM" id="Phobius"/>
    </source>
</evidence>
<feature type="transmembrane region" description="Helical" evidence="1">
    <location>
        <begin position="904"/>
        <end position="926"/>
    </location>
</feature>
<name>A0A437MN82_9PROT</name>
<keyword evidence="1" id="KW-0472">Membrane</keyword>
<gene>
    <name evidence="3" type="ORF">EOD42_03070</name>
</gene>
<evidence type="ECO:0000313" key="4">
    <source>
        <dbReference type="Proteomes" id="UP000282957"/>
    </source>
</evidence>
<reference evidence="3 4" key="1">
    <citation type="submission" date="2019-01" db="EMBL/GenBank/DDBJ databases">
        <authorList>
            <person name="Chen W.-M."/>
        </authorList>
    </citation>
    <scope>NUCLEOTIDE SEQUENCE [LARGE SCALE GENOMIC DNA]</scope>
    <source>
        <strain evidence="3 4">CCP-6</strain>
    </source>
</reference>
<keyword evidence="4" id="KW-1185">Reference proteome</keyword>
<dbReference type="Pfam" id="PF06791">
    <property type="entry name" value="TMP_2"/>
    <property type="match status" value="1"/>
</dbReference>
<dbReference type="InterPro" id="IPR009628">
    <property type="entry name" value="Phage_tape_measure_N"/>
</dbReference>
<keyword evidence="1" id="KW-1133">Transmembrane helix</keyword>
<organism evidence="3 4">
    <name type="scientific">Rhodovarius crocodyli</name>
    <dbReference type="NCBI Taxonomy" id="1979269"/>
    <lineage>
        <taxon>Bacteria</taxon>
        <taxon>Pseudomonadati</taxon>
        <taxon>Pseudomonadota</taxon>
        <taxon>Alphaproteobacteria</taxon>
        <taxon>Acetobacterales</taxon>
        <taxon>Roseomonadaceae</taxon>
        <taxon>Rhodovarius</taxon>
    </lineage>
</organism>
<dbReference type="EMBL" id="SACL01000001">
    <property type="protein sequence ID" value="RVT99103.1"/>
    <property type="molecule type" value="Genomic_DNA"/>
</dbReference>
<protein>
    <recommendedName>
        <fullName evidence="2">Bacteriophage tail tape measure N-terminal domain-containing protein</fullName>
    </recommendedName>
</protein>
<evidence type="ECO:0000259" key="2">
    <source>
        <dbReference type="Pfam" id="PF06791"/>
    </source>
</evidence>
<feature type="transmembrane region" description="Helical" evidence="1">
    <location>
        <begin position="932"/>
        <end position="951"/>
    </location>
</feature>
<sequence length="1376" mass="142971">MTTLREVAELEVRLRNGVSEGAAAAARELEQVEAAATKAQAALKATDGTLSLVGNSFDTLTAKVDANARAEQQRQAISARAERQAAELTAAAAREGRSQDELARSIAAVTERRDADIAKVDQALARARAQQMALTGGVTAQTQAMAASASATNSAASSTGRFTAAIGQAGFQVQDLAVQLAGGQNALVAFSQQGSQLLGAFGKWGAIAGAALAVGGLVLQLALGKTEAEKLTAAIEGQRTAYQDVTRRADEYVSALSRQGLQYVSAAEAGRRYREGLQQEAQSVVNLARYYGGLDEAQRQVEARRLQDQQLTLGARQEGLLRQVGSTMGRYVGAFGNAESQSLERNLGVYLEAGNLDLTGLRRLADQALSVARATATSTEEFTSNQRAILTLVEAVERYQDALRQLGVQQRTLAGQNGAEVTLRRFEQTTGELGGRYQTGQRIQQQRQYIREGMALGTLTPEQAAAGRSSLQVLAQQEQGLTPATTQQLRALREQASLALAAEGAARELAQAELELDRAARSSGAGMASASEKAEARRLVQERLERQLVSSLVTLNRQIDGEEQIAAAYGRSDQEGRRAESRIRAEAEALRYAEEGTRDYERAVDTLTVRYTKLAEVQAQRQQATRNIQSRDELAVLEREAQLVSVTAEARERELAVLRAQQSTRSIAGTPEAAEAVRLAGSLADARSNLQLLQNSWGEVSRLGEQAFDRIGSAITQAFANGSLKALDFGNVARAVLSEIVQSALRLSLVNPVLNSLFGGTRGTLGGVSAVIGGTKDMSGSASTGSLLSTGGGALSIGNRLFGGSGGGSFLGGYGFLTDPSALASTGWGGLDGVLNTQLVGNSTNAALGGLGSGVYGPATQAQLQAAGGPGLTLGGALGSALAIGGGIYGAISGFQRGGLGGTLSGIGGVTSAVTGAATLGSSLGLLPALGALGPVGIIGGALLALIGGLLPGQKPSGKGQEFRLDLATGAEERNGLTGNRYSAQNASQAETAARSLANLATTIGDQLGGLRLGGELAVGVTSGRGGDDKGNLYLDYSGQKAQFANTEEGAQQLATRAGEFLLEGFRKIAQGDYLSILNASGNSVETLSSNLEWYKGTYQALTKTGEAASEFEKSLTALSDQWQPAIDKANELGLATAALTDVRDLEIAKLREQRALQVAGYDVGLDVRSLRARGLAQEADLAAFDFAARQELFTARSTLEGLGLSAEDVSARILRTEQVQAEERLAIVQKSAQQITEAQIAGAKSVLDWLTAQQLGATSSLSPTARLAAAQGAFDAALSGGDASKVTSAADALLTAGQNVYGGATGSYARLEGFVRSEVAGFGTNAAVQGGDVALQKAIAELARQNASTMAALTEQVGALVREFRLNTSRESMSA</sequence>
<accession>A0A437MN82</accession>